<evidence type="ECO:0000256" key="1">
    <source>
        <dbReference type="ARBA" id="ARBA00004225"/>
    </source>
</evidence>
<dbReference type="GO" id="GO:0031966">
    <property type="term" value="C:mitochondrial membrane"/>
    <property type="evidence" value="ECO:0007669"/>
    <property type="project" value="UniProtKB-SubCell"/>
</dbReference>
<evidence type="ECO:0000313" key="11">
    <source>
        <dbReference type="Proteomes" id="UP000318571"/>
    </source>
</evidence>
<dbReference type="SUPFAM" id="SSF53335">
    <property type="entry name" value="S-adenosyl-L-methionine-dependent methyltransferases"/>
    <property type="match status" value="1"/>
</dbReference>
<dbReference type="InterPro" id="IPR050567">
    <property type="entry name" value="Mitochondrial_Carrier"/>
</dbReference>
<feature type="repeat" description="Solcar" evidence="9">
    <location>
        <begin position="435"/>
        <end position="520"/>
    </location>
</feature>
<evidence type="ECO:0000256" key="3">
    <source>
        <dbReference type="ARBA" id="ARBA00022448"/>
    </source>
</evidence>
<evidence type="ECO:0000256" key="7">
    <source>
        <dbReference type="ARBA" id="ARBA00023128"/>
    </source>
</evidence>
<dbReference type="Gene3D" id="3.40.50.150">
    <property type="entry name" value="Vaccinia Virus protein VP39"/>
    <property type="match status" value="1"/>
</dbReference>
<dbReference type="InterPro" id="IPR023395">
    <property type="entry name" value="MCP_dom_sf"/>
</dbReference>
<dbReference type="InterPro" id="IPR029063">
    <property type="entry name" value="SAM-dependent_MTases_sf"/>
</dbReference>
<feature type="repeat" description="Solcar" evidence="9">
    <location>
        <begin position="533"/>
        <end position="632"/>
    </location>
</feature>
<keyword evidence="5" id="KW-0677">Repeat</keyword>
<keyword evidence="3" id="KW-0813">Transport</keyword>
<feature type="repeat" description="Solcar" evidence="9">
    <location>
        <begin position="643"/>
        <end position="726"/>
    </location>
</feature>
<name>A0A553NUD8_TIGCA</name>
<dbReference type="PANTHER" id="PTHR45624">
    <property type="entry name" value="MITOCHONDRIAL BASIC AMINO ACIDS TRANSPORTER-RELATED"/>
    <property type="match status" value="1"/>
</dbReference>
<dbReference type="PROSITE" id="PS50920">
    <property type="entry name" value="SOLCAR"/>
    <property type="match status" value="3"/>
</dbReference>
<dbReference type="AlphaFoldDB" id="A0A553NUD8"/>
<dbReference type="Gene3D" id="1.50.40.10">
    <property type="entry name" value="Mitochondrial carrier domain"/>
    <property type="match status" value="1"/>
</dbReference>
<dbReference type="InterPro" id="IPR018108">
    <property type="entry name" value="MCP_transmembrane"/>
</dbReference>
<protein>
    <recommendedName>
        <fullName evidence="12">Calmodulin-lysine N-methyltransferase</fullName>
    </recommendedName>
</protein>
<dbReference type="Pfam" id="PF00153">
    <property type="entry name" value="Mito_carr"/>
    <property type="match status" value="3"/>
</dbReference>
<dbReference type="EMBL" id="VCGU01000010">
    <property type="protein sequence ID" value="TRY69026.1"/>
    <property type="molecule type" value="Genomic_DNA"/>
</dbReference>
<dbReference type="GO" id="GO:1990575">
    <property type="term" value="P:mitochondrial L-ornithine transmembrane transport"/>
    <property type="evidence" value="ECO:0007669"/>
    <property type="project" value="TreeGrafter"/>
</dbReference>
<organism evidence="10 11">
    <name type="scientific">Tigriopus californicus</name>
    <name type="common">Marine copepod</name>
    <dbReference type="NCBI Taxonomy" id="6832"/>
    <lineage>
        <taxon>Eukaryota</taxon>
        <taxon>Metazoa</taxon>
        <taxon>Ecdysozoa</taxon>
        <taxon>Arthropoda</taxon>
        <taxon>Crustacea</taxon>
        <taxon>Multicrustacea</taxon>
        <taxon>Hexanauplia</taxon>
        <taxon>Copepoda</taxon>
        <taxon>Harpacticoida</taxon>
        <taxon>Harpacticidae</taxon>
        <taxon>Tigriopus</taxon>
    </lineage>
</organism>
<dbReference type="Pfam" id="PF10294">
    <property type="entry name" value="Methyltransf_16"/>
    <property type="match status" value="1"/>
</dbReference>
<evidence type="ECO:0000256" key="8">
    <source>
        <dbReference type="ARBA" id="ARBA00023136"/>
    </source>
</evidence>
<sequence>MVSDIYSCFSLQPSLKERTMSNAKSRWKILAQAIKSSDLTPKIQDERGLVRFPSYQLVLARPISAESTPALAEKGQRDWFLISSPHFPALQLKVAHVKANFSTQDLIGFNNTGNVCIWPSEECLAWFLLEHSHLFHGKSVLELGGGMTSLAGLILAQLGHPKRVVLTDGNPTSVENLELILKHNPQLKSKVDVQILKWNDIPPDMCGDFDLVLCSDCLFFDEYRNDLTQCIYQTLKPHGQAFVVAPSRNGTFYHFRDQCQERFEDVRHLEKYSEQVTRRQKVLTQDKVFNEDIHLPLMLQITKGFALKSTLPPEIVLAAVQTMSRVADLSRNLLLLFAYEQEQTSSSPSSSVGREVAAQVPKTPLCLISNELKPSRPSVSETCFLTPPVQGSIFPNPKDITSTSSPLGVTAKVNQVISDMRGSNTNDNGTAQNSKDSIIDFVAGSLGAATSVYVGQPLDTLKVKMQTFPEKYPNLGICFRETLRKEGVVRGLYAGTVPSLAANMAENSILFAAYGVCQKSVANLIGVRKVSDLSVTANGFSGSFAAFFASFALCPTELIKCRLQAMRESQEKTGSNAVGGAGKPKIGPFALTKQILKQDGIQGMFRGLAPTFMREMPGYFCFFFAYEFSRELFAQPGQAKDEIGPLKTIISGGLAGTTLWTVIFPADVIKSRQQVSGVSESMLKTAKDLVRKDGALALYNGLTPTLIRTFPATGALFFAFEYSKKFMQSLS</sequence>
<dbReference type="GO" id="GO:0000064">
    <property type="term" value="F:L-ornithine transmembrane transporter activity"/>
    <property type="evidence" value="ECO:0007669"/>
    <property type="project" value="TreeGrafter"/>
</dbReference>
<keyword evidence="6" id="KW-1133">Transmembrane helix</keyword>
<evidence type="ECO:0008006" key="12">
    <source>
        <dbReference type="Google" id="ProtNLM"/>
    </source>
</evidence>
<comment type="similarity">
    <text evidence="2">Belongs to the mitochondrial carrier (TC 2.A.29) family.</text>
</comment>
<gene>
    <name evidence="10" type="ORF">TCAL_03814</name>
</gene>
<keyword evidence="7" id="KW-0496">Mitochondrion</keyword>
<evidence type="ECO:0000256" key="4">
    <source>
        <dbReference type="ARBA" id="ARBA00022692"/>
    </source>
</evidence>
<dbReference type="InterPro" id="IPR019410">
    <property type="entry name" value="Methyltransf_16"/>
</dbReference>
<dbReference type="PANTHER" id="PTHR45624:SF12">
    <property type="entry name" value="MITOCHONDRIAL ORNITHINE TRANSPORTER 1"/>
    <property type="match status" value="1"/>
</dbReference>
<dbReference type="SUPFAM" id="SSF103506">
    <property type="entry name" value="Mitochondrial carrier"/>
    <property type="match status" value="1"/>
</dbReference>
<dbReference type="CDD" id="cd02440">
    <property type="entry name" value="AdoMet_MTases"/>
    <property type="match status" value="1"/>
</dbReference>
<evidence type="ECO:0000313" key="10">
    <source>
        <dbReference type="EMBL" id="TRY69026.1"/>
    </source>
</evidence>
<proteinExistence type="inferred from homology"/>
<evidence type="ECO:0000256" key="2">
    <source>
        <dbReference type="ARBA" id="ARBA00006375"/>
    </source>
</evidence>
<reference evidence="10 11" key="1">
    <citation type="journal article" date="2018" name="Nat. Ecol. Evol.">
        <title>Genomic signatures of mitonuclear coevolution across populations of Tigriopus californicus.</title>
        <authorList>
            <person name="Barreto F.S."/>
            <person name="Watson E.T."/>
            <person name="Lima T.G."/>
            <person name="Willett C.S."/>
            <person name="Edmands S."/>
            <person name="Li W."/>
            <person name="Burton R.S."/>
        </authorList>
    </citation>
    <scope>NUCLEOTIDE SEQUENCE [LARGE SCALE GENOMIC DNA]</scope>
    <source>
        <strain evidence="10 11">San Diego</strain>
    </source>
</reference>
<accession>A0A553NUD8</accession>
<evidence type="ECO:0000256" key="9">
    <source>
        <dbReference type="PROSITE-ProRule" id="PRU00282"/>
    </source>
</evidence>
<keyword evidence="4 9" id="KW-0812">Transmembrane</keyword>
<dbReference type="Proteomes" id="UP000318571">
    <property type="component" value="Chromosome 1"/>
</dbReference>
<dbReference type="STRING" id="6832.A0A553NUD8"/>
<comment type="subcellular location">
    <subcellularLocation>
        <location evidence="1">Mitochondrion membrane</location>
        <topology evidence="1">Multi-pass membrane protein</topology>
    </subcellularLocation>
</comment>
<comment type="caution">
    <text evidence="10">The sequence shown here is derived from an EMBL/GenBank/DDBJ whole genome shotgun (WGS) entry which is preliminary data.</text>
</comment>
<evidence type="ECO:0000256" key="5">
    <source>
        <dbReference type="ARBA" id="ARBA00022737"/>
    </source>
</evidence>
<evidence type="ECO:0000256" key="6">
    <source>
        <dbReference type="ARBA" id="ARBA00022989"/>
    </source>
</evidence>
<keyword evidence="8 9" id="KW-0472">Membrane</keyword>
<keyword evidence="11" id="KW-1185">Reference proteome</keyword>